<name>A0A6I2UB00_9FIRM</name>
<sequence length="288" mass="32357">MKRILKTSLSVFLAIGVLLACQAPGRALAGVAGPLLKPYEAIMHGGKYHIILRQRGDRNRDMMGMIKQFYEGKKQAKLLAQAKESFDETTYVTDGVSRCCKRVSHSTYHGEISDSCTINIWKDGKHYSLGDGVYIPGMPPVYPSSKKKSNKLVGTVIPIEQENPNAHLLKEWYDVHEFHLILNEDMVRNWDFIGSGEKEIGGVLHQSETYDVKEQFKMGEYDSKLIFYFSNGRLSFVEDRFGLQEVIAFDTEVAASEFVIPPGTTIYQGGQMGISSLTNTKPLVVEEY</sequence>
<reference evidence="2 3" key="1">
    <citation type="submission" date="2019-08" db="EMBL/GenBank/DDBJ databases">
        <title>In-depth cultivation of the pig gut microbiome towards novel bacterial diversity and tailored functional studies.</title>
        <authorList>
            <person name="Wylensek D."/>
            <person name="Hitch T.C.A."/>
            <person name="Clavel T."/>
        </authorList>
    </citation>
    <scope>NUCLEOTIDE SEQUENCE [LARGE SCALE GENOMIC DNA]</scope>
    <source>
        <strain evidence="2 3">WCA-693-APC-5D-A</strain>
    </source>
</reference>
<protein>
    <submittedName>
        <fullName evidence="2">Uncharacterized protein</fullName>
    </submittedName>
</protein>
<dbReference type="EMBL" id="VUNR01000011">
    <property type="protein sequence ID" value="MSU08708.1"/>
    <property type="molecule type" value="Genomic_DNA"/>
</dbReference>
<evidence type="ECO:0000313" key="2">
    <source>
        <dbReference type="EMBL" id="MSU08708.1"/>
    </source>
</evidence>
<dbReference type="Proteomes" id="UP000433181">
    <property type="component" value="Unassembled WGS sequence"/>
</dbReference>
<feature type="chain" id="PRO_5026003242" evidence="1">
    <location>
        <begin position="30"/>
        <end position="288"/>
    </location>
</feature>
<accession>A0A6I2UB00</accession>
<evidence type="ECO:0000256" key="1">
    <source>
        <dbReference type="SAM" id="SignalP"/>
    </source>
</evidence>
<dbReference type="AlphaFoldDB" id="A0A6I2UB00"/>
<organism evidence="2 3">
    <name type="scientific">Anaerovibrio slackiae</name>
    <dbReference type="NCBI Taxonomy" id="2652309"/>
    <lineage>
        <taxon>Bacteria</taxon>
        <taxon>Bacillati</taxon>
        <taxon>Bacillota</taxon>
        <taxon>Negativicutes</taxon>
        <taxon>Selenomonadales</taxon>
        <taxon>Selenomonadaceae</taxon>
        <taxon>Anaerovibrio</taxon>
    </lineage>
</organism>
<keyword evidence="3" id="KW-1185">Reference proteome</keyword>
<feature type="signal peptide" evidence="1">
    <location>
        <begin position="1"/>
        <end position="29"/>
    </location>
</feature>
<evidence type="ECO:0000313" key="3">
    <source>
        <dbReference type="Proteomes" id="UP000433181"/>
    </source>
</evidence>
<dbReference type="PROSITE" id="PS51257">
    <property type="entry name" value="PROKAR_LIPOPROTEIN"/>
    <property type="match status" value="1"/>
</dbReference>
<gene>
    <name evidence="2" type="ORF">FYJ84_06900</name>
</gene>
<comment type="caution">
    <text evidence="2">The sequence shown here is derived from an EMBL/GenBank/DDBJ whole genome shotgun (WGS) entry which is preliminary data.</text>
</comment>
<proteinExistence type="predicted"/>
<dbReference type="RefSeq" id="WP_154406874.1">
    <property type="nucleotide sequence ID" value="NZ_VUNR01000011.1"/>
</dbReference>
<dbReference type="GeneID" id="96778642"/>
<keyword evidence="1" id="KW-0732">Signal</keyword>